<dbReference type="SUPFAM" id="SSF89796">
    <property type="entry name" value="CoA-transferase family III (CaiB/BaiF)"/>
    <property type="match status" value="1"/>
</dbReference>
<reference evidence="1" key="1">
    <citation type="submission" date="2018-05" db="EMBL/GenBank/DDBJ databases">
        <authorList>
            <person name="Lanie J.A."/>
            <person name="Ng W.-L."/>
            <person name="Kazmierczak K.M."/>
            <person name="Andrzejewski T.M."/>
            <person name="Davidsen T.M."/>
            <person name="Wayne K.J."/>
            <person name="Tettelin H."/>
            <person name="Glass J.I."/>
            <person name="Rusch D."/>
            <person name="Podicherti R."/>
            <person name="Tsui H.-C.T."/>
            <person name="Winkler M.E."/>
        </authorList>
    </citation>
    <scope>NUCLEOTIDE SEQUENCE</scope>
</reference>
<dbReference type="EMBL" id="UINC01015665">
    <property type="protein sequence ID" value="SVA65808.1"/>
    <property type="molecule type" value="Genomic_DNA"/>
</dbReference>
<gene>
    <name evidence="1" type="ORF">METZ01_LOCUS118662</name>
</gene>
<dbReference type="AlphaFoldDB" id="A0A381XM46"/>
<dbReference type="Gene3D" id="3.40.50.10540">
    <property type="entry name" value="Crotonobetainyl-coa:carnitine coa-transferase, domain 1"/>
    <property type="match status" value="1"/>
</dbReference>
<sequence>MKTGYGPLNGVRVIDFTHVMAGPTCSLMLADMGADVV</sequence>
<protein>
    <recommendedName>
        <fullName evidence="2">CoA transferase</fullName>
    </recommendedName>
</protein>
<feature type="non-terminal residue" evidence="1">
    <location>
        <position position="37"/>
    </location>
</feature>
<evidence type="ECO:0000313" key="1">
    <source>
        <dbReference type="EMBL" id="SVA65808.1"/>
    </source>
</evidence>
<evidence type="ECO:0008006" key="2">
    <source>
        <dbReference type="Google" id="ProtNLM"/>
    </source>
</evidence>
<dbReference type="InterPro" id="IPR003673">
    <property type="entry name" value="CoA-Trfase_fam_III"/>
</dbReference>
<dbReference type="Pfam" id="PF02515">
    <property type="entry name" value="CoA_transf_3"/>
    <property type="match status" value="1"/>
</dbReference>
<accession>A0A381XM46</accession>
<proteinExistence type="predicted"/>
<name>A0A381XM46_9ZZZZ</name>
<dbReference type="GO" id="GO:0003824">
    <property type="term" value="F:catalytic activity"/>
    <property type="evidence" value="ECO:0007669"/>
    <property type="project" value="InterPro"/>
</dbReference>
<organism evidence="1">
    <name type="scientific">marine metagenome</name>
    <dbReference type="NCBI Taxonomy" id="408172"/>
    <lineage>
        <taxon>unclassified sequences</taxon>
        <taxon>metagenomes</taxon>
        <taxon>ecological metagenomes</taxon>
    </lineage>
</organism>
<dbReference type="InterPro" id="IPR023606">
    <property type="entry name" value="CoA-Trfase_III_dom_1_sf"/>
</dbReference>